<dbReference type="GO" id="GO:0046677">
    <property type="term" value="P:response to antibiotic"/>
    <property type="evidence" value="ECO:0007669"/>
    <property type="project" value="UniProtKB-KW"/>
</dbReference>
<dbReference type="PROSITE" id="PS50850">
    <property type="entry name" value="MFS"/>
    <property type="match status" value="1"/>
</dbReference>
<evidence type="ECO:0000256" key="4">
    <source>
        <dbReference type="ARBA" id="ARBA00022475"/>
    </source>
</evidence>
<feature type="transmembrane region" description="Helical" evidence="10">
    <location>
        <begin position="141"/>
        <end position="162"/>
    </location>
</feature>
<evidence type="ECO:0000256" key="6">
    <source>
        <dbReference type="ARBA" id="ARBA00022989"/>
    </source>
</evidence>
<keyword evidence="6 10" id="KW-1133">Transmembrane helix</keyword>
<evidence type="ECO:0000256" key="1">
    <source>
        <dbReference type="ARBA" id="ARBA00004651"/>
    </source>
</evidence>
<dbReference type="InterPro" id="IPR020846">
    <property type="entry name" value="MFS_dom"/>
</dbReference>
<evidence type="ECO:0000256" key="8">
    <source>
        <dbReference type="ARBA" id="ARBA00023251"/>
    </source>
</evidence>
<gene>
    <name evidence="12" type="ORF">ERX27_09165</name>
</gene>
<feature type="transmembrane region" description="Helical" evidence="10">
    <location>
        <begin position="112"/>
        <end position="132"/>
    </location>
</feature>
<feature type="transmembrane region" description="Helical" evidence="10">
    <location>
        <begin position="270"/>
        <end position="290"/>
    </location>
</feature>
<evidence type="ECO:0000313" key="13">
    <source>
        <dbReference type="Proteomes" id="UP000295310"/>
    </source>
</evidence>
<evidence type="ECO:0000313" key="12">
    <source>
        <dbReference type="EMBL" id="TDL94270.1"/>
    </source>
</evidence>
<dbReference type="InterPro" id="IPR036259">
    <property type="entry name" value="MFS_trans_sf"/>
</dbReference>
<evidence type="ECO:0000256" key="5">
    <source>
        <dbReference type="ARBA" id="ARBA00022692"/>
    </source>
</evidence>
<dbReference type="Gene3D" id="1.20.1720.10">
    <property type="entry name" value="Multidrug resistance protein D"/>
    <property type="match status" value="1"/>
</dbReference>
<dbReference type="GO" id="GO:0022857">
    <property type="term" value="F:transmembrane transporter activity"/>
    <property type="evidence" value="ECO:0007669"/>
    <property type="project" value="InterPro"/>
</dbReference>
<keyword evidence="5 10" id="KW-0812">Transmembrane</keyword>
<feature type="transmembrane region" description="Helical" evidence="10">
    <location>
        <begin position="55"/>
        <end position="74"/>
    </location>
</feature>
<evidence type="ECO:0000256" key="10">
    <source>
        <dbReference type="SAM" id="Phobius"/>
    </source>
</evidence>
<dbReference type="Gene3D" id="1.20.1250.20">
    <property type="entry name" value="MFS general substrate transporter like domains"/>
    <property type="match status" value="1"/>
</dbReference>
<evidence type="ECO:0000259" key="11">
    <source>
        <dbReference type="PROSITE" id="PS50850"/>
    </source>
</evidence>
<dbReference type="PANTHER" id="PTHR42718:SF9">
    <property type="entry name" value="MAJOR FACILITATOR SUPERFAMILY MULTIDRUG TRANSPORTER MFSC"/>
    <property type="match status" value="1"/>
</dbReference>
<accession>A0A4R6BBB8</accession>
<keyword evidence="3" id="KW-0813">Transport</keyword>
<dbReference type="PANTHER" id="PTHR42718">
    <property type="entry name" value="MAJOR FACILITATOR SUPERFAMILY MULTIDRUG TRANSPORTER MFSC"/>
    <property type="match status" value="1"/>
</dbReference>
<feature type="domain" description="Major facilitator superfamily (MFS) profile" evidence="11">
    <location>
        <begin position="16"/>
        <end position="460"/>
    </location>
</feature>
<dbReference type="AlphaFoldDB" id="A0A4R6BBB8"/>
<sequence>MNQNHTSENFKGDNKLIIGIVLAVLTFWLFAQSLVNIVPTLKDTFNTSMGNINTALSLTALFCGMFVVGAGGIADKYGRVKVTQAGLILSIIGSVLVIATTIPAVMMVGRVIQGFSAAAIMPATLAIVKAYYHGADRQRALSFWSIGSWGGSGICSFFGGAVATTFGWQWIFVISIVLSIIAIFLIKGTPETKADEETRTRFDVPGLAILVVFVLGLELFITKGGEFGYTSMISLGLIALIVVSFIIFFLRERVSRNPLIDFHLFSNKPYTGAVVSNFLLNAVGGTLVVANTFVQQGLGFSSFQAGSLSLTYLVMVLLMIRVGEKMLQKMGAKKPMMLGSIIAAIGILLISLTFLPQMLYIVSSIIGYLLFGLGLGIYATPSTDTAVSTAPENKAGVAAGIYKMASSLGNGFGMAISGAVYATAIVGLGLSHGAMIALWVNVAMALVSFLAIMFLIPNDDKRVK</sequence>
<reference evidence="12 13" key="1">
    <citation type="submission" date="2019-01" db="EMBL/GenBank/DDBJ databases">
        <title>Draft genome sequences of the type strains of six Macrococcus species.</title>
        <authorList>
            <person name="Mazhar S."/>
            <person name="Altermann E."/>
            <person name="Hill C."/>
            <person name="Mcauliffe O."/>
        </authorList>
    </citation>
    <scope>NUCLEOTIDE SEQUENCE [LARGE SCALE GENOMIC DNA]</scope>
    <source>
        <strain evidence="12 13">CCM4811</strain>
    </source>
</reference>
<keyword evidence="13" id="KW-1185">Reference proteome</keyword>
<comment type="caution">
    <text evidence="12">The sequence shown here is derived from an EMBL/GenBank/DDBJ whole genome shotgun (WGS) entry which is preliminary data.</text>
</comment>
<evidence type="ECO:0000256" key="2">
    <source>
        <dbReference type="ARBA" id="ARBA00007520"/>
    </source>
</evidence>
<keyword evidence="4" id="KW-1003">Cell membrane</keyword>
<evidence type="ECO:0000256" key="3">
    <source>
        <dbReference type="ARBA" id="ARBA00022448"/>
    </source>
</evidence>
<dbReference type="SUPFAM" id="SSF103473">
    <property type="entry name" value="MFS general substrate transporter"/>
    <property type="match status" value="1"/>
</dbReference>
<organism evidence="12 13">
    <name type="scientific">Macrococcus brunensis</name>
    <dbReference type="NCBI Taxonomy" id="198483"/>
    <lineage>
        <taxon>Bacteria</taxon>
        <taxon>Bacillati</taxon>
        <taxon>Bacillota</taxon>
        <taxon>Bacilli</taxon>
        <taxon>Bacillales</taxon>
        <taxon>Staphylococcaceae</taxon>
        <taxon>Macrococcus</taxon>
    </lineage>
</organism>
<evidence type="ECO:0000256" key="9">
    <source>
        <dbReference type="ARBA" id="ARBA00040594"/>
    </source>
</evidence>
<dbReference type="Proteomes" id="UP000295310">
    <property type="component" value="Unassembled WGS sequence"/>
</dbReference>
<feature type="transmembrane region" description="Helical" evidence="10">
    <location>
        <begin position="227"/>
        <end position="250"/>
    </location>
</feature>
<dbReference type="RefSeq" id="WP_133432537.1">
    <property type="nucleotide sequence ID" value="NZ_CP092179.1"/>
</dbReference>
<feature type="transmembrane region" description="Helical" evidence="10">
    <location>
        <begin position="436"/>
        <end position="456"/>
    </location>
</feature>
<dbReference type="FunFam" id="1.20.1250.20:FF:000252">
    <property type="entry name" value="Quinolone resistance protein NorB"/>
    <property type="match status" value="1"/>
</dbReference>
<feature type="transmembrane region" description="Helical" evidence="10">
    <location>
        <begin position="202"/>
        <end position="221"/>
    </location>
</feature>
<dbReference type="GO" id="GO:0005886">
    <property type="term" value="C:plasma membrane"/>
    <property type="evidence" value="ECO:0007669"/>
    <property type="project" value="UniProtKB-SubCell"/>
</dbReference>
<dbReference type="EMBL" id="SCWA01000018">
    <property type="protein sequence ID" value="TDL94270.1"/>
    <property type="molecule type" value="Genomic_DNA"/>
</dbReference>
<feature type="transmembrane region" description="Helical" evidence="10">
    <location>
        <begin position="16"/>
        <end position="35"/>
    </location>
</feature>
<feature type="transmembrane region" description="Helical" evidence="10">
    <location>
        <begin position="411"/>
        <end position="430"/>
    </location>
</feature>
<feature type="transmembrane region" description="Helical" evidence="10">
    <location>
        <begin position="360"/>
        <end position="379"/>
    </location>
</feature>
<feature type="transmembrane region" description="Helical" evidence="10">
    <location>
        <begin position="335"/>
        <end position="354"/>
    </location>
</feature>
<dbReference type="FunFam" id="1.20.1720.10:FF:000015">
    <property type="entry name" value="Quinolone resistance protein NorB"/>
    <property type="match status" value="1"/>
</dbReference>
<dbReference type="Pfam" id="PF07690">
    <property type="entry name" value="MFS_1"/>
    <property type="match status" value="1"/>
</dbReference>
<feature type="transmembrane region" description="Helical" evidence="10">
    <location>
        <begin position="86"/>
        <end position="106"/>
    </location>
</feature>
<feature type="transmembrane region" description="Helical" evidence="10">
    <location>
        <begin position="302"/>
        <end position="323"/>
    </location>
</feature>
<dbReference type="InterPro" id="IPR011701">
    <property type="entry name" value="MFS"/>
</dbReference>
<proteinExistence type="inferred from homology"/>
<feature type="transmembrane region" description="Helical" evidence="10">
    <location>
        <begin position="168"/>
        <end position="190"/>
    </location>
</feature>
<dbReference type="OrthoDB" id="2412976at2"/>
<protein>
    <recommendedName>
        <fullName evidence="9">Quinolone resistance protein NorB</fullName>
    </recommendedName>
</protein>
<name>A0A4R6BBB8_9STAP</name>
<evidence type="ECO:0000256" key="7">
    <source>
        <dbReference type="ARBA" id="ARBA00023136"/>
    </source>
</evidence>
<dbReference type="CDD" id="cd17321">
    <property type="entry name" value="MFS_MMR_MDR_like"/>
    <property type="match status" value="1"/>
</dbReference>
<keyword evidence="8" id="KW-0046">Antibiotic resistance</keyword>
<comment type="subcellular location">
    <subcellularLocation>
        <location evidence="1">Cell membrane</location>
        <topology evidence="1">Multi-pass membrane protein</topology>
    </subcellularLocation>
</comment>
<comment type="similarity">
    <text evidence="2">Belongs to the major facilitator superfamily. TCR/Tet family.</text>
</comment>
<keyword evidence="7 10" id="KW-0472">Membrane</keyword>